<dbReference type="Pfam" id="PF02687">
    <property type="entry name" value="FtsX"/>
    <property type="match status" value="1"/>
</dbReference>
<evidence type="ECO:0000313" key="11">
    <source>
        <dbReference type="EMBL" id="MFJ4079747.1"/>
    </source>
</evidence>
<proteinExistence type="inferred from homology"/>
<evidence type="ECO:0000256" key="6">
    <source>
        <dbReference type="ARBA" id="ARBA00038076"/>
    </source>
</evidence>
<evidence type="ECO:0000256" key="4">
    <source>
        <dbReference type="ARBA" id="ARBA00022989"/>
    </source>
</evidence>
<feature type="domain" description="MacB-like periplasmic core" evidence="10">
    <location>
        <begin position="94"/>
        <end position="302"/>
    </location>
</feature>
<dbReference type="RefSeq" id="WP_402072178.1">
    <property type="nucleotide sequence ID" value="NZ_JBIVGG010000005.1"/>
</dbReference>
<accession>A0ABW8FCH8</accession>
<keyword evidence="2" id="KW-1003">Cell membrane</keyword>
<feature type="transmembrane region" description="Helical" evidence="8">
    <location>
        <begin position="93"/>
        <end position="115"/>
    </location>
</feature>
<evidence type="ECO:0000313" key="12">
    <source>
        <dbReference type="Proteomes" id="UP001617511"/>
    </source>
</evidence>
<evidence type="ECO:0000259" key="9">
    <source>
        <dbReference type="Pfam" id="PF02687"/>
    </source>
</evidence>
<keyword evidence="5 8" id="KW-0472">Membrane</keyword>
<dbReference type="EMBL" id="JBIVGG010000005">
    <property type="protein sequence ID" value="MFJ4079747.1"/>
    <property type="molecule type" value="Genomic_DNA"/>
</dbReference>
<dbReference type="Proteomes" id="UP001617511">
    <property type="component" value="Unassembled WGS sequence"/>
</dbReference>
<keyword evidence="4 8" id="KW-1133">Transmembrane helix</keyword>
<evidence type="ECO:0000256" key="1">
    <source>
        <dbReference type="ARBA" id="ARBA00004651"/>
    </source>
</evidence>
<comment type="similarity">
    <text evidence="6">Belongs to the ABC-4 integral membrane protein family.</text>
</comment>
<evidence type="ECO:0000259" key="10">
    <source>
        <dbReference type="Pfam" id="PF12704"/>
    </source>
</evidence>
<gene>
    <name evidence="11" type="ORF">ACIP2Z_12390</name>
</gene>
<feature type="transmembrane region" description="Helical" evidence="8">
    <location>
        <begin position="337"/>
        <end position="362"/>
    </location>
</feature>
<comment type="caution">
    <text evidence="11">The sequence shown here is derived from an EMBL/GenBank/DDBJ whole genome shotgun (WGS) entry which is preliminary data.</text>
</comment>
<dbReference type="Pfam" id="PF12704">
    <property type="entry name" value="MacB_PCD"/>
    <property type="match status" value="1"/>
</dbReference>
<sequence length="460" mass="47091">MTDGTTTGLPMDDVDDVDDVDGADGADGADGVDDMDDASPTLPSGTRGDSGRGRGRASGAVGGTGGRLRAARLGPQDIVRLGGTGLRTRPLRVFLSALGIAIGVAAMIAVVGISGSGRAEVDRRLDALGTNLLRVAPGDTLDGTEAKLPHEAVPMIGRVPPVQQVAATGATDAHIYRNEHIAIGRTGSLEVLAAGTDLLPAVGGHVRRGRWLDSATEKYPAVVLGSTAAGRLDVYTPGTRVWLGGRWFSLVGVLDPVPLAPELDSAALVGWPAARTYLRFDGHPSTVYVRAEDSQIAAVRAVLPATAYPEKPGQVRISRPSDALAAREATESALTGLLLGLGGVALLVGGVGVGNTMVISVLERRPEIGLRRALGATRGQIRTQFVTESLLLSLIGGLGGTVLGTAITAVYALSRDWPTVVPVWASAAGIGCTLVIGMIAGLYPAVRASRLSPTEALSGS</sequence>
<evidence type="ECO:0000256" key="2">
    <source>
        <dbReference type="ARBA" id="ARBA00022475"/>
    </source>
</evidence>
<keyword evidence="3 8" id="KW-0812">Transmembrane</keyword>
<dbReference type="PANTHER" id="PTHR30572">
    <property type="entry name" value="MEMBRANE COMPONENT OF TRANSPORTER-RELATED"/>
    <property type="match status" value="1"/>
</dbReference>
<organism evidence="11 12">
    <name type="scientific">Streptomyces iakyrus</name>
    <dbReference type="NCBI Taxonomy" id="68219"/>
    <lineage>
        <taxon>Bacteria</taxon>
        <taxon>Bacillati</taxon>
        <taxon>Actinomycetota</taxon>
        <taxon>Actinomycetes</taxon>
        <taxon>Kitasatosporales</taxon>
        <taxon>Streptomycetaceae</taxon>
        <taxon>Streptomyces</taxon>
    </lineage>
</organism>
<name>A0ABW8FCH8_9ACTN</name>
<dbReference type="InterPro" id="IPR050250">
    <property type="entry name" value="Macrolide_Exporter_MacB"/>
</dbReference>
<evidence type="ECO:0000256" key="7">
    <source>
        <dbReference type="SAM" id="MobiDB-lite"/>
    </source>
</evidence>
<feature type="region of interest" description="Disordered" evidence="7">
    <location>
        <begin position="1"/>
        <end position="68"/>
    </location>
</feature>
<dbReference type="PANTHER" id="PTHR30572:SF4">
    <property type="entry name" value="ABC TRANSPORTER PERMEASE YTRF"/>
    <property type="match status" value="1"/>
</dbReference>
<feature type="transmembrane region" description="Helical" evidence="8">
    <location>
        <begin position="390"/>
        <end position="411"/>
    </location>
</feature>
<feature type="transmembrane region" description="Helical" evidence="8">
    <location>
        <begin position="423"/>
        <end position="443"/>
    </location>
</feature>
<keyword evidence="12" id="KW-1185">Reference proteome</keyword>
<evidence type="ECO:0000256" key="8">
    <source>
        <dbReference type="SAM" id="Phobius"/>
    </source>
</evidence>
<reference evidence="11 12" key="1">
    <citation type="submission" date="2024-10" db="EMBL/GenBank/DDBJ databases">
        <title>The Natural Products Discovery Center: Release of the First 8490 Sequenced Strains for Exploring Actinobacteria Biosynthetic Diversity.</title>
        <authorList>
            <person name="Kalkreuter E."/>
            <person name="Kautsar S.A."/>
            <person name="Yang D."/>
            <person name="Bader C.D."/>
            <person name="Teijaro C.N."/>
            <person name="Fluegel L."/>
            <person name="Davis C.M."/>
            <person name="Simpson J.R."/>
            <person name="Lauterbach L."/>
            <person name="Steele A.D."/>
            <person name="Gui C."/>
            <person name="Meng S."/>
            <person name="Li G."/>
            <person name="Viehrig K."/>
            <person name="Ye F."/>
            <person name="Su P."/>
            <person name="Kiefer A.F."/>
            <person name="Nichols A."/>
            <person name="Cepeda A.J."/>
            <person name="Yan W."/>
            <person name="Fan B."/>
            <person name="Jiang Y."/>
            <person name="Adhikari A."/>
            <person name="Zheng C.-J."/>
            <person name="Schuster L."/>
            <person name="Cowan T.M."/>
            <person name="Smanski M.J."/>
            <person name="Chevrette M.G."/>
            <person name="De Carvalho L.P.S."/>
            <person name="Shen B."/>
        </authorList>
    </citation>
    <scope>NUCLEOTIDE SEQUENCE [LARGE SCALE GENOMIC DNA]</scope>
    <source>
        <strain evidence="11 12">NPDC089932</strain>
    </source>
</reference>
<evidence type="ECO:0000256" key="5">
    <source>
        <dbReference type="ARBA" id="ARBA00023136"/>
    </source>
</evidence>
<dbReference type="InterPro" id="IPR003838">
    <property type="entry name" value="ABC3_permease_C"/>
</dbReference>
<dbReference type="InterPro" id="IPR025857">
    <property type="entry name" value="MacB_PCD"/>
</dbReference>
<evidence type="ECO:0000256" key="3">
    <source>
        <dbReference type="ARBA" id="ARBA00022692"/>
    </source>
</evidence>
<comment type="subcellular location">
    <subcellularLocation>
        <location evidence="1">Cell membrane</location>
        <topology evidence="1">Multi-pass membrane protein</topology>
    </subcellularLocation>
</comment>
<feature type="compositionally biased region" description="Acidic residues" evidence="7">
    <location>
        <begin position="12"/>
        <end position="24"/>
    </location>
</feature>
<protein>
    <submittedName>
        <fullName evidence="11">ABC transporter permease</fullName>
    </submittedName>
</protein>
<feature type="domain" description="ABC3 transporter permease C-terminal" evidence="9">
    <location>
        <begin position="342"/>
        <end position="453"/>
    </location>
</feature>